<dbReference type="Ensembl" id="ENSCINT00000024151.2">
    <property type="protein sequence ID" value="ENSCINP00000023905.2"/>
    <property type="gene ID" value="ENSCING00000009870.3"/>
</dbReference>
<keyword evidence="4" id="KW-0812">Transmembrane</keyword>
<evidence type="ECO:0000256" key="6">
    <source>
        <dbReference type="ARBA" id="ARBA00023136"/>
    </source>
</evidence>
<dbReference type="InterPro" id="IPR046753">
    <property type="entry name" value="TOIP1/2_C"/>
</dbReference>
<evidence type="ECO:0000256" key="2">
    <source>
        <dbReference type="ARBA" id="ARBA00007860"/>
    </source>
</evidence>
<evidence type="ECO:0000256" key="1">
    <source>
        <dbReference type="ARBA" id="ARBA00004259"/>
    </source>
</evidence>
<reference evidence="11" key="3">
    <citation type="submission" date="2025-08" db="UniProtKB">
        <authorList>
            <consortium name="Ensembl"/>
        </authorList>
    </citation>
    <scope>IDENTIFICATION</scope>
</reference>
<keyword evidence="7" id="KW-0325">Glycoprotein</keyword>
<gene>
    <name evidence="11" type="primary">LOC100183108</name>
</gene>
<dbReference type="GO" id="GO:0005635">
    <property type="term" value="C:nuclear envelope"/>
    <property type="evidence" value="ECO:0007669"/>
    <property type="project" value="UniProtKB-SubCell"/>
</dbReference>
<dbReference type="EMBL" id="EAAA01002992">
    <property type="status" value="NOT_ANNOTATED_CDS"/>
    <property type="molecule type" value="Genomic_DNA"/>
</dbReference>
<evidence type="ECO:0000256" key="8">
    <source>
        <dbReference type="ARBA" id="ARBA00023242"/>
    </source>
</evidence>
<accession>F6RN20</accession>
<evidence type="ECO:0000313" key="12">
    <source>
        <dbReference type="Proteomes" id="UP000008144"/>
    </source>
</evidence>
<name>F6RN20_CIOIN</name>
<dbReference type="GO" id="GO:0001671">
    <property type="term" value="F:ATPase activator activity"/>
    <property type="evidence" value="ECO:0007669"/>
    <property type="project" value="InterPro"/>
</dbReference>
<sequence>MLASNADANPTMQCLASKLADIYSHNCSQPKFVVPENEFKHLSPESAKVLLDNKILSKFQAGSCASVVRHFELIPPAATKVFYQFCENDNAPYKNTAVILTLQVEPGDWSKPYPNLDNLLPKFWDRVVDDFLTHTLATGDPFVMTTDMIGALLSRITPSVVWVGRENDLNC</sequence>
<reference evidence="11" key="4">
    <citation type="submission" date="2025-09" db="UniProtKB">
        <authorList>
            <consortium name="Ensembl"/>
        </authorList>
    </citation>
    <scope>IDENTIFICATION</scope>
</reference>
<dbReference type="InterPro" id="IPR008662">
    <property type="entry name" value="TOIP1/2"/>
</dbReference>
<evidence type="ECO:0000256" key="3">
    <source>
        <dbReference type="ARBA" id="ARBA00022553"/>
    </source>
</evidence>
<dbReference type="PANTHER" id="PTHR18843">
    <property type="entry name" value="TORSIN-1A-INTERACTING PROTEIN"/>
    <property type="match status" value="1"/>
</dbReference>
<reference evidence="12" key="1">
    <citation type="journal article" date="2002" name="Science">
        <title>The draft genome of Ciona intestinalis: insights into chordate and vertebrate origins.</title>
        <authorList>
            <person name="Dehal P."/>
            <person name="Satou Y."/>
            <person name="Campbell R.K."/>
            <person name="Chapman J."/>
            <person name="Degnan B."/>
            <person name="De Tomaso A."/>
            <person name="Davidson B."/>
            <person name="Di Gregorio A."/>
            <person name="Gelpke M."/>
            <person name="Goodstein D.M."/>
            <person name="Harafuji N."/>
            <person name="Hastings K.E."/>
            <person name="Ho I."/>
            <person name="Hotta K."/>
            <person name="Huang W."/>
            <person name="Kawashima T."/>
            <person name="Lemaire P."/>
            <person name="Martinez D."/>
            <person name="Meinertzhagen I.A."/>
            <person name="Necula S."/>
            <person name="Nonaka M."/>
            <person name="Putnam N."/>
            <person name="Rash S."/>
            <person name="Saiga H."/>
            <person name="Satake M."/>
            <person name="Terry A."/>
            <person name="Yamada L."/>
            <person name="Wang H.G."/>
            <person name="Awazu S."/>
            <person name="Azumi K."/>
            <person name="Boore J."/>
            <person name="Branno M."/>
            <person name="Chin-Bow S."/>
            <person name="DeSantis R."/>
            <person name="Doyle S."/>
            <person name="Francino P."/>
            <person name="Keys D.N."/>
            <person name="Haga S."/>
            <person name="Hayashi H."/>
            <person name="Hino K."/>
            <person name="Imai K.S."/>
            <person name="Inaba K."/>
            <person name="Kano S."/>
            <person name="Kobayashi K."/>
            <person name="Kobayashi M."/>
            <person name="Lee B.I."/>
            <person name="Makabe K.W."/>
            <person name="Manohar C."/>
            <person name="Matassi G."/>
            <person name="Medina M."/>
            <person name="Mochizuki Y."/>
            <person name="Mount S."/>
            <person name="Morishita T."/>
            <person name="Miura S."/>
            <person name="Nakayama A."/>
            <person name="Nishizaka S."/>
            <person name="Nomoto H."/>
            <person name="Ohta F."/>
            <person name="Oishi K."/>
            <person name="Rigoutsos I."/>
            <person name="Sano M."/>
            <person name="Sasaki A."/>
            <person name="Sasakura Y."/>
            <person name="Shoguchi E."/>
            <person name="Shin-i T."/>
            <person name="Spagnuolo A."/>
            <person name="Stainier D."/>
            <person name="Suzuki M.M."/>
            <person name="Tassy O."/>
            <person name="Takatori N."/>
            <person name="Tokuoka M."/>
            <person name="Yagi K."/>
            <person name="Yoshizaki F."/>
            <person name="Wada S."/>
            <person name="Zhang C."/>
            <person name="Hyatt P.D."/>
            <person name="Larimer F."/>
            <person name="Detter C."/>
            <person name="Doggett N."/>
            <person name="Glavina T."/>
            <person name="Hawkins T."/>
            <person name="Richardson P."/>
            <person name="Lucas S."/>
            <person name="Kohara Y."/>
            <person name="Levine M."/>
            <person name="Satoh N."/>
            <person name="Rokhsar D.S."/>
        </authorList>
    </citation>
    <scope>NUCLEOTIDE SEQUENCE [LARGE SCALE GENOMIC DNA]</scope>
</reference>
<reference evidence="11" key="2">
    <citation type="journal article" date="2008" name="Genome Biol.">
        <title>Improved genome assembly and evidence-based global gene model set for the chordate Ciona intestinalis: new insight into intron and operon populations.</title>
        <authorList>
            <person name="Satou Y."/>
            <person name="Mineta K."/>
            <person name="Ogasawara M."/>
            <person name="Sasakura Y."/>
            <person name="Shoguchi E."/>
            <person name="Ueno K."/>
            <person name="Yamada L."/>
            <person name="Matsumoto J."/>
            <person name="Wasserscheid J."/>
            <person name="Dewar K."/>
            <person name="Wiley G.B."/>
            <person name="Macmil S.L."/>
            <person name="Roe B.A."/>
            <person name="Zeller R.W."/>
            <person name="Hastings K.E."/>
            <person name="Lemaire P."/>
            <person name="Lindquist E."/>
            <person name="Endo T."/>
            <person name="Hotta K."/>
            <person name="Inaba K."/>
        </authorList>
    </citation>
    <scope>NUCLEOTIDE SEQUENCE [LARGE SCALE GENOMIC DNA]</scope>
    <source>
        <strain evidence="11">wild type</strain>
    </source>
</reference>
<dbReference type="Gene3D" id="3.40.50.12190">
    <property type="match status" value="1"/>
</dbReference>
<keyword evidence="5" id="KW-1133">Transmembrane helix</keyword>
<organism evidence="11 12">
    <name type="scientific">Ciona intestinalis</name>
    <name type="common">Transparent sea squirt</name>
    <name type="synonym">Ascidia intestinalis</name>
    <dbReference type="NCBI Taxonomy" id="7719"/>
    <lineage>
        <taxon>Eukaryota</taxon>
        <taxon>Metazoa</taxon>
        <taxon>Chordata</taxon>
        <taxon>Tunicata</taxon>
        <taxon>Ascidiacea</taxon>
        <taxon>Phlebobranchia</taxon>
        <taxon>Cionidae</taxon>
        <taxon>Ciona</taxon>
    </lineage>
</organism>
<dbReference type="InterPro" id="IPR038599">
    <property type="entry name" value="LAP1C-like_C_sf"/>
</dbReference>
<keyword evidence="12" id="KW-1185">Reference proteome</keyword>
<comment type="similarity">
    <text evidence="2">Belongs to the TOR1AIP family.</text>
</comment>
<dbReference type="AlphaFoldDB" id="F6RN20"/>
<dbReference type="PANTHER" id="PTHR18843:SF7">
    <property type="entry name" value="LAMINA-ASSOCIATED POLYPEPTIDE 1B ISOFORM 1-RELATED"/>
    <property type="match status" value="1"/>
</dbReference>
<dbReference type="InParanoid" id="F6RN20"/>
<keyword evidence="8" id="KW-0539">Nucleus</keyword>
<evidence type="ECO:0000256" key="5">
    <source>
        <dbReference type="ARBA" id="ARBA00022989"/>
    </source>
</evidence>
<evidence type="ECO:0000256" key="9">
    <source>
        <dbReference type="ARBA" id="ARBA00037847"/>
    </source>
</evidence>
<evidence type="ECO:0000313" key="11">
    <source>
        <dbReference type="Ensembl" id="ENSCINP00000023905.2"/>
    </source>
</evidence>
<keyword evidence="3" id="KW-0597">Phosphoprotein</keyword>
<proteinExistence type="inferred from homology"/>
<dbReference type="GeneTree" id="ENSGT00390000012166"/>
<evidence type="ECO:0000256" key="4">
    <source>
        <dbReference type="ARBA" id="ARBA00022692"/>
    </source>
</evidence>
<evidence type="ECO:0000259" key="10">
    <source>
        <dbReference type="Pfam" id="PF05609"/>
    </source>
</evidence>
<dbReference type="Proteomes" id="UP000008144">
    <property type="component" value="Chromosome 9"/>
</dbReference>
<dbReference type="STRING" id="7719.ENSCINP00000023905"/>
<protein>
    <submittedName>
        <fullName evidence="11">Torsin-1A-interacting protein 2-like</fullName>
    </submittedName>
</protein>
<dbReference type="Pfam" id="PF05609">
    <property type="entry name" value="LAP1_C"/>
    <property type="match status" value="1"/>
</dbReference>
<comment type="subcellular location">
    <subcellularLocation>
        <location evidence="9">Endomembrane system</location>
        <topology evidence="9">Single-pass membrane protein</topology>
    </subcellularLocation>
    <subcellularLocation>
        <location evidence="1">Nucleus envelope</location>
    </subcellularLocation>
</comment>
<dbReference type="HOGENOM" id="CLU_1562338_0_0_1"/>
<feature type="domain" description="Torsin-1A-interacting protein 1/2 AAA+ activator" evidence="10">
    <location>
        <begin position="2"/>
        <end position="167"/>
    </location>
</feature>
<evidence type="ECO:0000256" key="7">
    <source>
        <dbReference type="ARBA" id="ARBA00023180"/>
    </source>
</evidence>
<dbReference type="OMA" id="WVGREND"/>
<keyword evidence="6" id="KW-0472">Membrane</keyword>